<dbReference type="GO" id="GO:0000981">
    <property type="term" value="F:DNA-binding transcription factor activity, RNA polymerase II-specific"/>
    <property type="evidence" value="ECO:0007669"/>
    <property type="project" value="InterPro"/>
</dbReference>
<keyword evidence="4 6" id="KW-0539">Nucleus</keyword>
<evidence type="ECO:0000256" key="3">
    <source>
        <dbReference type="ARBA" id="ARBA00023155"/>
    </source>
</evidence>
<dbReference type="PANTHER" id="PTHR24331:SF0">
    <property type="entry name" value="DBX"/>
    <property type="match status" value="1"/>
</dbReference>
<reference evidence="10" key="1">
    <citation type="submission" date="2016-03" db="EMBL/GenBank/DDBJ databases">
        <title>An evolutionary acquired functional domain confers neuronal fate specification properties to the Dbx1 transcription factor.</title>
        <authorList>
            <person name="Karaz S."/>
            <person name="Courgeon M."/>
            <person name="Lepetit H."/>
            <person name="Bruno E."/>
            <person name="Pannone R."/>
            <person name="Tarallo A."/>
            <person name="Thouze F."/>
            <person name="Kerner P."/>
            <person name="Vervoort M."/>
            <person name="Causeret F."/>
            <person name="Pierani A."/>
            <person name="D Onofrio G."/>
        </authorList>
    </citation>
    <scope>NUCLEOTIDE SEQUENCE</scope>
    <source>
        <tissue evidence="10">Whole organism</tissue>
    </source>
</reference>
<feature type="compositionally biased region" description="Polar residues" evidence="8">
    <location>
        <begin position="180"/>
        <end position="193"/>
    </location>
</feature>
<feature type="compositionally biased region" description="Pro residues" evidence="8">
    <location>
        <begin position="78"/>
        <end position="112"/>
    </location>
</feature>
<evidence type="ECO:0000259" key="9">
    <source>
        <dbReference type="PROSITE" id="PS50071"/>
    </source>
</evidence>
<evidence type="ECO:0000256" key="5">
    <source>
        <dbReference type="ARBA" id="ARBA00038504"/>
    </source>
</evidence>
<dbReference type="PANTHER" id="PTHR24331">
    <property type="entry name" value="DBX"/>
    <property type="match status" value="1"/>
</dbReference>
<dbReference type="InterPro" id="IPR020479">
    <property type="entry name" value="HD_metazoa"/>
</dbReference>
<dbReference type="PROSITE" id="PS50071">
    <property type="entry name" value="HOMEOBOX_2"/>
    <property type="match status" value="1"/>
</dbReference>
<dbReference type="SUPFAM" id="SSF46689">
    <property type="entry name" value="Homeodomain-like"/>
    <property type="match status" value="1"/>
</dbReference>
<evidence type="ECO:0000256" key="1">
    <source>
        <dbReference type="ARBA" id="ARBA00022473"/>
    </source>
</evidence>
<evidence type="ECO:0000256" key="6">
    <source>
        <dbReference type="PROSITE-ProRule" id="PRU00108"/>
    </source>
</evidence>
<dbReference type="EMBL" id="LT560372">
    <property type="protein sequence ID" value="SAP35630.1"/>
    <property type="molecule type" value="mRNA"/>
</dbReference>
<organism evidence="10">
    <name type="scientific">Platynereis dumerilii</name>
    <name type="common">Dumeril's clam worm</name>
    <dbReference type="NCBI Taxonomy" id="6359"/>
    <lineage>
        <taxon>Eukaryota</taxon>
        <taxon>Metazoa</taxon>
        <taxon>Spiralia</taxon>
        <taxon>Lophotrochozoa</taxon>
        <taxon>Annelida</taxon>
        <taxon>Polychaeta</taxon>
        <taxon>Errantia</taxon>
        <taxon>Phyllodocida</taxon>
        <taxon>Nereididae</taxon>
        <taxon>Platynereis</taxon>
    </lineage>
</organism>
<feature type="compositionally biased region" description="Pro residues" evidence="8">
    <location>
        <begin position="55"/>
        <end position="71"/>
    </location>
</feature>
<name>A0A168HC07_PLADU</name>
<evidence type="ECO:0000256" key="4">
    <source>
        <dbReference type="ARBA" id="ARBA00023242"/>
    </source>
</evidence>
<feature type="region of interest" description="Disordered" evidence="8">
    <location>
        <begin position="149"/>
        <end position="193"/>
    </location>
</feature>
<dbReference type="SMART" id="SM00389">
    <property type="entry name" value="HOX"/>
    <property type="match status" value="1"/>
</dbReference>
<dbReference type="FunFam" id="1.10.10.60:FF:000177">
    <property type="entry name" value="Homeobox protein DBX1"/>
    <property type="match status" value="1"/>
</dbReference>
<sequence length="460" mass="51189">MSFLPENLMMGHPAFYGQFFRMPGSAMGPVMIPPGAFVPGTSFLVENLLQRDRAPMPPSSAPLHTPAPPISLPSSGSCPPPPCSSPPPSSSPPTSPPSSLPSPPPPLPPPSQKPFLKFGVTAILARETSPKNAPRVVAVHSMPTRPIARGLGGSHQGRQGAAPLPPRVPPTTGKKHLTEPQISHSRNYEPNTSTTTMADFKQYTYERQNMHTSAPTSHMTSDFDTRTVSTHSSQIKTLMAPHPMMQGFPPRIFSCPHSKLGPCLSCRHMIYEPQNLPAFVKTPFNYSPSLFPMPNALSLLSSMRGKPRRGMLRRAVFSDAQRKGLEKMFQKQKYISKPDRKKLADKLGLKDSQVKIWFQNRRMKWRNSKERELLSSGGSRDQTLPNKDNMNSEFDKESGENLNFEEILADISNEDITDEQSVHSLEDNEIHNDIRNDIRNDIHMRINPESDDEEEIDVSH</sequence>
<comment type="subcellular location">
    <subcellularLocation>
        <location evidence="6 7">Nucleus</location>
    </subcellularLocation>
</comment>
<dbReference type="GO" id="GO:0003677">
    <property type="term" value="F:DNA binding"/>
    <property type="evidence" value="ECO:0007669"/>
    <property type="project" value="UniProtKB-UniRule"/>
</dbReference>
<keyword evidence="2 6" id="KW-0238">DNA-binding</keyword>
<dbReference type="InterPro" id="IPR017970">
    <property type="entry name" value="Homeobox_CS"/>
</dbReference>
<dbReference type="Gene3D" id="1.10.10.60">
    <property type="entry name" value="Homeodomain-like"/>
    <property type="match status" value="1"/>
</dbReference>
<keyword evidence="1" id="KW-0217">Developmental protein</keyword>
<dbReference type="CDD" id="cd00086">
    <property type="entry name" value="homeodomain"/>
    <property type="match status" value="1"/>
</dbReference>
<feature type="region of interest" description="Disordered" evidence="8">
    <location>
        <begin position="53"/>
        <end position="114"/>
    </location>
</feature>
<evidence type="ECO:0000256" key="7">
    <source>
        <dbReference type="RuleBase" id="RU000682"/>
    </source>
</evidence>
<feature type="DNA-binding region" description="Homeobox" evidence="6">
    <location>
        <begin position="310"/>
        <end position="369"/>
    </location>
</feature>
<accession>A0A168HC07</accession>
<feature type="domain" description="Homeobox" evidence="9">
    <location>
        <begin position="308"/>
        <end position="368"/>
    </location>
</feature>
<evidence type="ECO:0000313" key="10">
    <source>
        <dbReference type="EMBL" id="SAP35630.1"/>
    </source>
</evidence>
<dbReference type="InterPro" id="IPR009057">
    <property type="entry name" value="Homeodomain-like_sf"/>
</dbReference>
<dbReference type="AlphaFoldDB" id="A0A168HC07"/>
<feature type="compositionally biased region" description="Polar residues" evidence="8">
    <location>
        <begin position="376"/>
        <end position="392"/>
    </location>
</feature>
<evidence type="ECO:0000256" key="2">
    <source>
        <dbReference type="ARBA" id="ARBA00023125"/>
    </source>
</evidence>
<dbReference type="InterPro" id="IPR001356">
    <property type="entry name" value="HD"/>
</dbReference>
<dbReference type="PRINTS" id="PR00024">
    <property type="entry name" value="HOMEOBOX"/>
</dbReference>
<feature type="region of interest" description="Disordered" evidence="8">
    <location>
        <begin position="368"/>
        <end position="399"/>
    </location>
</feature>
<comment type="similarity">
    <text evidence="5">Belongs to the H2.0 homeobox family.</text>
</comment>
<dbReference type="PROSITE" id="PS00027">
    <property type="entry name" value="HOMEOBOX_1"/>
    <property type="match status" value="1"/>
</dbReference>
<gene>
    <name evidence="10" type="primary">Pdu-Dbx</name>
</gene>
<dbReference type="Pfam" id="PF00046">
    <property type="entry name" value="Homeodomain"/>
    <property type="match status" value="1"/>
</dbReference>
<evidence type="ECO:0000256" key="8">
    <source>
        <dbReference type="SAM" id="MobiDB-lite"/>
    </source>
</evidence>
<proteinExistence type="evidence at transcript level"/>
<keyword evidence="3 6" id="KW-0371">Homeobox</keyword>
<dbReference type="InterPro" id="IPR000047">
    <property type="entry name" value="HTH_motif"/>
</dbReference>
<dbReference type="GO" id="GO:0005634">
    <property type="term" value="C:nucleus"/>
    <property type="evidence" value="ECO:0007669"/>
    <property type="project" value="UniProtKB-SubCell"/>
</dbReference>
<protein>
    <submittedName>
        <fullName evidence="10">Pdu-Dbx</fullName>
    </submittedName>
</protein>
<dbReference type="InterPro" id="IPR051662">
    <property type="entry name" value="H2.0_Homeobox_NeuralPatt"/>
</dbReference>
<dbReference type="PRINTS" id="PR00031">
    <property type="entry name" value="HTHREPRESSR"/>
</dbReference>